<keyword evidence="2" id="KW-1185">Reference proteome</keyword>
<dbReference type="Proteomes" id="UP000299102">
    <property type="component" value="Unassembled WGS sequence"/>
</dbReference>
<gene>
    <name evidence="1" type="ORF">EVAR_59140_1</name>
</gene>
<sequence>MRSQDKRAFTAAEAGGIAARPTAARYRSDGTSDGGAAVVSGALPRRGSARIIDLFTKAGEKKKGSGSVAPAQCNIHEQLRAVKFRATDFTVAANDRRRQLDDSVSDLGFNVPSEALNECLEPYLS</sequence>
<organism evidence="1 2">
    <name type="scientific">Eumeta variegata</name>
    <name type="common">Bagworm moth</name>
    <name type="synonym">Eumeta japonica</name>
    <dbReference type="NCBI Taxonomy" id="151549"/>
    <lineage>
        <taxon>Eukaryota</taxon>
        <taxon>Metazoa</taxon>
        <taxon>Ecdysozoa</taxon>
        <taxon>Arthropoda</taxon>
        <taxon>Hexapoda</taxon>
        <taxon>Insecta</taxon>
        <taxon>Pterygota</taxon>
        <taxon>Neoptera</taxon>
        <taxon>Endopterygota</taxon>
        <taxon>Lepidoptera</taxon>
        <taxon>Glossata</taxon>
        <taxon>Ditrysia</taxon>
        <taxon>Tineoidea</taxon>
        <taxon>Psychidae</taxon>
        <taxon>Oiketicinae</taxon>
        <taxon>Eumeta</taxon>
    </lineage>
</organism>
<protein>
    <submittedName>
        <fullName evidence="1">Uncharacterized protein</fullName>
    </submittedName>
</protein>
<comment type="caution">
    <text evidence="1">The sequence shown here is derived from an EMBL/GenBank/DDBJ whole genome shotgun (WGS) entry which is preliminary data.</text>
</comment>
<accession>A0A4C1ZBL7</accession>
<reference evidence="1 2" key="1">
    <citation type="journal article" date="2019" name="Commun. Biol.">
        <title>The bagworm genome reveals a unique fibroin gene that provides high tensile strength.</title>
        <authorList>
            <person name="Kono N."/>
            <person name="Nakamura H."/>
            <person name="Ohtoshi R."/>
            <person name="Tomita M."/>
            <person name="Numata K."/>
            <person name="Arakawa K."/>
        </authorList>
    </citation>
    <scope>NUCLEOTIDE SEQUENCE [LARGE SCALE GENOMIC DNA]</scope>
</reference>
<evidence type="ECO:0000313" key="2">
    <source>
        <dbReference type="Proteomes" id="UP000299102"/>
    </source>
</evidence>
<name>A0A4C1ZBL7_EUMVA</name>
<evidence type="ECO:0000313" key="1">
    <source>
        <dbReference type="EMBL" id="GBP85120.1"/>
    </source>
</evidence>
<dbReference type="AlphaFoldDB" id="A0A4C1ZBL7"/>
<dbReference type="EMBL" id="BGZK01001717">
    <property type="protein sequence ID" value="GBP85120.1"/>
    <property type="molecule type" value="Genomic_DNA"/>
</dbReference>
<proteinExistence type="predicted"/>